<evidence type="ECO:0000256" key="2">
    <source>
        <dbReference type="ARBA" id="ARBA00022475"/>
    </source>
</evidence>
<dbReference type="InterPro" id="IPR011566">
    <property type="entry name" value="Ubq_synth_Coq7"/>
</dbReference>
<keyword evidence="10" id="KW-1185">Reference proteome</keyword>
<keyword evidence="3" id="KW-0831">Ubiquinone biosynthesis</keyword>
<protein>
    <recommendedName>
        <fullName evidence="11">3-demethoxyubiquinol 3-hydroxylase</fullName>
    </recommendedName>
</protein>
<evidence type="ECO:0000313" key="9">
    <source>
        <dbReference type="EMBL" id="EAV47680.1"/>
    </source>
</evidence>
<dbReference type="PANTHER" id="PTHR11237:SF4">
    <property type="entry name" value="5-DEMETHOXYUBIQUINONE HYDROXYLASE, MITOCHONDRIAL"/>
    <property type="match status" value="1"/>
</dbReference>
<keyword evidence="7" id="KW-0503">Monooxygenase</keyword>
<dbReference type="AlphaFoldDB" id="A0P820"/>
<keyword evidence="4" id="KW-0479">Metal-binding</keyword>
<keyword evidence="8" id="KW-0472">Membrane</keyword>
<organism evidence="9 10">
    <name type="scientific">Methylophilales bacterium HTCC2181</name>
    <dbReference type="NCBI Taxonomy" id="383631"/>
    <lineage>
        <taxon>Bacteria</taxon>
        <taxon>Pseudomonadati</taxon>
        <taxon>Pseudomonadota</taxon>
        <taxon>Betaproteobacteria</taxon>
        <taxon>Nitrosomonadales</taxon>
        <taxon>OM43 clade</taxon>
    </lineage>
</organism>
<keyword evidence="6" id="KW-0408">Iron</keyword>
<evidence type="ECO:0000256" key="7">
    <source>
        <dbReference type="ARBA" id="ARBA00023033"/>
    </source>
</evidence>
<dbReference type="Proteomes" id="UP000054262">
    <property type="component" value="Unassembled WGS sequence"/>
</dbReference>
<evidence type="ECO:0000256" key="4">
    <source>
        <dbReference type="ARBA" id="ARBA00022723"/>
    </source>
</evidence>
<comment type="caution">
    <text evidence="9">The sequence shown here is derived from an EMBL/GenBank/DDBJ whole genome shotgun (WGS) entry which is preliminary data.</text>
</comment>
<evidence type="ECO:0000313" key="10">
    <source>
        <dbReference type="Proteomes" id="UP000054262"/>
    </source>
</evidence>
<sequence length="207" mass="23189">MIDKVLIEIDRALKTLTLEPTEKRVRPDASIQENSSLSTPNKKINAQYMRVNHSGEICAQGLYRGQLFFNRNALIKSELEKAADEEADHLAWCNKRIEELGGKTSKLNPVLYTSSFIIGAFNSFVDEKSNLGFLAETEKQVALHLTRHLGRVDKNDIKTIHILKAMKADEEGHESSAIAMGAKELNPLAKKIMGKASKLMTKTTFYI</sequence>
<dbReference type="Pfam" id="PF03232">
    <property type="entry name" value="COQ7"/>
    <property type="match status" value="1"/>
</dbReference>
<dbReference type="InterPro" id="IPR012347">
    <property type="entry name" value="Ferritin-like"/>
</dbReference>
<dbReference type="GO" id="GO:0004497">
    <property type="term" value="F:monooxygenase activity"/>
    <property type="evidence" value="ECO:0007669"/>
    <property type="project" value="UniProtKB-KW"/>
</dbReference>
<dbReference type="GO" id="GO:0046872">
    <property type="term" value="F:metal ion binding"/>
    <property type="evidence" value="ECO:0007669"/>
    <property type="project" value="UniProtKB-KW"/>
</dbReference>
<proteinExistence type="predicted"/>
<comment type="pathway">
    <text evidence="1">Cofactor biosynthesis; ubiquinone biosynthesis.</text>
</comment>
<evidence type="ECO:0000256" key="1">
    <source>
        <dbReference type="ARBA" id="ARBA00004749"/>
    </source>
</evidence>
<evidence type="ECO:0000256" key="5">
    <source>
        <dbReference type="ARBA" id="ARBA00023002"/>
    </source>
</evidence>
<name>A0P820_9PROT</name>
<dbReference type="InterPro" id="IPR009078">
    <property type="entry name" value="Ferritin-like_SF"/>
</dbReference>
<reference evidence="9 10" key="1">
    <citation type="submission" date="2006-11" db="EMBL/GenBank/DDBJ databases">
        <authorList>
            <person name="Giovannoni S."/>
            <person name="Vergin K."/>
            <person name="Ferriera S."/>
            <person name="Johnson J."/>
            <person name="Kravitz S."/>
            <person name="Beeson K."/>
            <person name="Sutton G."/>
            <person name="Rogers Y.-H."/>
            <person name="Friedman R."/>
            <person name="Frazier M."/>
            <person name="Venter J.C."/>
        </authorList>
    </citation>
    <scope>NUCLEOTIDE SEQUENCE [LARGE SCALE GENOMIC DNA]</scope>
    <source>
        <strain evidence="9 10">HTCC2181</strain>
    </source>
</reference>
<dbReference type="InterPro" id="IPR047809">
    <property type="entry name" value="COQ7_proteobact"/>
</dbReference>
<keyword evidence="2" id="KW-1003">Cell membrane</keyword>
<gene>
    <name evidence="9" type="ORF">MB2181_06365</name>
</gene>
<dbReference type="SUPFAM" id="SSF47240">
    <property type="entry name" value="Ferritin-like"/>
    <property type="match status" value="1"/>
</dbReference>
<evidence type="ECO:0000256" key="8">
    <source>
        <dbReference type="ARBA" id="ARBA00023136"/>
    </source>
</evidence>
<evidence type="ECO:0000256" key="3">
    <source>
        <dbReference type="ARBA" id="ARBA00022688"/>
    </source>
</evidence>
<keyword evidence="5" id="KW-0560">Oxidoreductase</keyword>
<dbReference type="GO" id="GO:0006744">
    <property type="term" value="P:ubiquinone biosynthetic process"/>
    <property type="evidence" value="ECO:0007669"/>
    <property type="project" value="UniProtKB-KW"/>
</dbReference>
<dbReference type="CDD" id="cd01042">
    <property type="entry name" value="DMQH"/>
    <property type="match status" value="1"/>
</dbReference>
<accession>A0P820</accession>
<evidence type="ECO:0008006" key="11">
    <source>
        <dbReference type="Google" id="ProtNLM"/>
    </source>
</evidence>
<dbReference type="PANTHER" id="PTHR11237">
    <property type="entry name" value="COENZYME Q10 BIOSYNTHESIS PROTEIN 7"/>
    <property type="match status" value="1"/>
</dbReference>
<evidence type="ECO:0000256" key="6">
    <source>
        <dbReference type="ARBA" id="ARBA00023004"/>
    </source>
</evidence>
<dbReference type="Gene3D" id="1.20.1260.10">
    <property type="match status" value="1"/>
</dbReference>
<dbReference type="OrthoDB" id="5192789at2"/>
<dbReference type="NCBIfam" id="NF033656">
    <property type="entry name" value="DMQ_monoox_COQ7"/>
    <property type="match status" value="1"/>
</dbReference>
<dbReference type="EMBL" id="AAUX01000001">
    <property type="protein sequence ID" value="EAV47680.1"/>
    <property type="molecule type" value="Genomic_DNA"/>
</dbReference>